<proteinExistence type="predicted"/>
<organism evidence="3 4">
    <name type="scientific">Saccharopolyspora spinosa</name>
    <dbReference type="NCBI Taxonomy" id="60894"/>
    <lineage>
        <taxon>Bacteria</taxon>
        <taxon>Bacillati</taxon>
        <taxon>Actinomycetota</taxon>
        <taxon>Actinomycetes</taxon>
        <taxon>Pseudonocardiales</taxon>
        <taxon>Pseudonocardiaceae</taxon>
        <taxon>Saccharopolyspora</taxon>
    </lineage>
</organism>
<protein>
    <recommendedName>
        <fullName evidence="5">Lipoprotein LprG</fullName>
    </recommendedName>
</protein>
<sequence>MRRTAVALSAAALTITLGACSQGGSPAAPDNPGQQQTENSGSSFKDISSLVSSAKSSMSEKKTVTVSFEGTGAIQSLGSTKCQLDIAQTEMACTGPTEMVFTRDGLYIKSPQLAQLSGDPSKPWLKMSANDSMAQQLGQLGKINDFGAMLPPGSTITASTKEQVDGQDATRYEIVTDLKAAVVGAKAEEKAAYEALVGAGVSEIKQTVWLDAEGLPIKANSTTPALNVAGQQIPESTMTVRYSDWGKPVQINIPPADQVQEKQQ</sequence>
<gene>
    <name evidence="3" type="ORF">A8926_8143</name>
</gene>
<evidence type="ECO:0000313" key="4">
    <source>
        <dbReference type="Proteomes" id="UP000233786"/>
    </source>
</evidence>
<feature type="chain" id="PRO_5039243817" description="Lipoprotein LprG" evidence="2">
    <location>
        <begin position="22"/>
        <end position="264"/>
    </location>
</feature>
<keyword evidence="2" id="KW-0732">Signal</keyword>
<dbReference type="EMBL" id="PJNB01000001">
    <property type="protein sequence ID" value="PKW19939.1"/>
    <property type="molecule type" value="Genomic_DNA"/>
</dbReference>
<feature type="compositionally biased region" description="Polar residues" evidence="1">
    <location>
        <begin position="32"/>
        <end position="43"/>
    </location>
</feature>
<dbReference type="RefSeq" id="WP_010304742.1">
    <property type="nucleotide sequence ID" value="NZ_CP061007.1"/>
</dbReference>
<feature type="region of interest" description="Disordered" evidence="1">
    <location>
        <begin position="23"/>
        <end position="46"/>
    </location>
</feature>
<accession>A0A2N3YAJ9</accession>
<feature type="signal peptide" evidence="2">
    <location>
        <begin position="1"/>
        <end position="21"/>
    </location>
</feature>
<dbReference type="Proteomes" id="UP000233786">
    <property type="component" value="Unassembled WGS sequence"/>
</dbReference>
<dbReference type="OrthoDB" id="3427828at2"/>
<evidence type="ECO:0000256" key="2">
    <source>
        <dbReference type="SAM" id="SignalP"/>
    </source>
</evidence>
<evidence type="ECO:0008006" key="5">
    <source>
        <dbReference type="Google" id="ProtNLM"/>
    </source>
</evidence>
<dbReference type="InterPro" id="IPR029046">
    <property type="entry name" value="LolA/LolB/LppX"/>
</dbReference>
<dbReference type="AlphaFoldDB" id="A0A2N3YAJ9"/>
<keyword evidence="4" id="KW-1185">Reference proteome</keyword>
<name>A0A2N3YAJ9_SACSN</name>
<comment type="caution">
    <text evidence="3">The sequence shown here is derived from an EMBL/GenBank/DDBJ whole genome shotgun (WGS) entry which is preliminary data.</text>
</comment>
<evidence type="ECO:0000256" key="1">
    <source>
        <dbReference type="SAM" id="MobiDB-lite"/>
    </source>
</evidence>
<dbReference type="STRING" id="994479.GCA_000194155_00004"/>
<evidence type="ECO:0000313" key="3">
    <source>
        <dbReference type="EMBL" id="PKW19939.1"/>
    </source>
</evidence>
<reference evidence="3" key="1">
    <citation type="submission" date="2017-12" db="EMBL/GenBank/DDBJ databases">
        <title>Sequencing the genomes of 1000 Actinobacteria strains.</title>
        <authorList>
            <person name="Klenk H.-P."/>
        </authorList>
    </citation>
    <scope>NUCLEOTIDE SEQUENCE [LARGE SCALE GENOMIC DNA]</scope>
    <source>
        <strain evidence="3">DSM 44228</strain>
    </source>
</reference>
<dbReference type="SUPFAM" id="SSF89392">
    <property type="entry name" value="Prokaryotic lipoproteins and lipoprotein localization factors"/>
    <property type="match status" value="1"/>
</dbReference>
<dbReference type="Gene3D" id="2.50.20.20">
    <property type="match status" value="1"/>
</dbReference>
<dbReference type="PROSITE" id="PS51257">
    <property type="entry name" value="PROKAR_LIPOPROTEIN"/>
    <property type="match status" value="1"/>
</dbReference>